<comment type="caution">
    <text evidence="1">The sequence shown here is derived from an EMBL/GenBank/DDBJ whole genome shotgun (WGS) entry which is preliminary data.</text>
</comment>
<protein>
    <submittedName>
        <fullName evidence="1">Uncharacterized protein</fullName>
    </submittedName>
</protein>
<name>A0A9J6GLQ2_HAELO</name>
<dbReference type="EMBL" id="JABSTR010000007">
    <property type="protein sequence ID" value="KAH9376226.1"/>
    <property type="molecule type" value="Genomic_DNA"/>
</dbReference>
<sequence>MHPSHHQKRRQTGAMALQKQYHPNPEVCYVYTVSYPGRSEVTAVVVNHQCNAVPSCSVNTSRPDMGAVAIAKEMAMGRSGHRTRASITISGSKTALCNYARGMVSTEAAHMLPTRSETTARQGCLVWTPGNSFAPGSEMAQEAARGFYNQAHPESKEMPSV</sequence>
<evidence type="ECO:0000313" key="1">
    <source>
        <dbReference type="EMBL" id="KAH9376226.1"/>
    </source>
</evidence>
<dbReference type="OrthoDB" id="10423842at2759"/>
<organism evidence="1 2">
    <name type="scientific">Haemaphysalis longicornis</name>
    <name type="common">Bush tick</name>
    <dbReference type="NCBI Taxonomy" id="44386"/>
    <lineage>
        <taxon>Eukaryota</taxon>
        <taxon>Metazoa</taxon>
        <taxon>Ecdysozoa</taxon>
        <taxon>Arthropoda</taxon>
        <taxon>Chelicerata</taxon>
        <taxon>Arachnida</taxon>
        <taxon>Acari</taxon>
        <taxon>Parasitiformes</taxon>
        <taxon>Ixodida</taxon>
        <taxon>Ixodoidea</taxon>
        <taxon>Ixodidae</taxon>
        <taxon>Haemaphysalinae</taxon>
        <taxon>Haemaphysalis</taxon>
    </lineage>
</organism>
<dbReference type="VEuPathDB" id="VectorBase:HLOH_055577"/>
<accession>A0A9J6GLQ2</accession>
<proteinExistence type="predicted"/>
<evidence type="ECO:0000313" key="2">
    <source>
        <dbReference type="Proteomes" id="UP000821853"/>
    </source>
</evidence>
<reference evidence="1 2" key="1">
    <citation type="journal article" date="2020" name="Cell">
        <title>Large-Scale Comparative Analyses of Tick Genomes Elucidate Their Genetic Diversity and Vector Capacities.</title>
        <authorList>
            <consortium name="Tick Genome and Microbiome Consortium (TIGMIC)"/>
            <person name="Jia N."/>
            <person name="Wang J."/>
            <person name="Shi W."/>
            <person name="Du L."/>
            <person name="Sun Y."/>
            <person name="Zhan W."/>
            <person name="Jiang J.F."/>
            <person name="Wang Q."/>
            <person name="Zhang B."/>
            <person name="Ji P."/>
            <person name="Bell-Sakyi L."/>
            <person name="Cui X.M."/>
            <person name="Yuan T.T."/>
            <person name="Jiang B.G."/>
            <person name="Yang W.F."/>
            <person name="Lam T.T."/>
            <person name="Chang Q.C."/>
            <person name="Ding S.J."/>
            <person name="Wang X.J."/>
            <person name="Zhu J.G."/>
            <person name="Ruan X.D."/>
            <person name="Zhao L."/>
            <person name="Wei J.T."/>
            <person name="Ye R.Z."/>
            <person name="Que T.C."/>
            <person name="Du C.H."/>
            <person name="Zhou Y.H."/>
            <person name="Cheng J.X."/>
            <person name="Dai P.F."/>
            <person name="Guo W.B."/>
            <person name="Han X.H."/>
            <person name="Huang E.J."/>
            <person name="Li L.F."/>
            <person name="Wei W."/>
            <person name="Gao Y.C."/>
            <person name="Liu J.Z."/>
            <person name="Shao H.Z."/>
            <person name="Wang X."/>
            <person name="Wang C.C."/>
            <person name="Yang T.C."/>
            <person name="Huo Q.B."/>
            <person name="Li W."/>
            <person name="Chen H.Y."/>
            <person name="Chen S.E."/>
            <person name="Zhou L.G."/>
            <person name="Ni X.B."/>
            <person name="Tian J.H."/>
            <person name="Sheng Y."/>
            <person name="Liu T."/>
            <person name="Pan Y.S."/>
            <person name="Xia L.Y."/>
            <person name="Li J."/>
            <person name="Zhao F."/>
            <person name="Cao W.C."/>
        </authorList>
    </citation>
    <scope>NUCLEOTIDE SEQUENCE [LARGE SCALE GENOMIC DNA]</scope>
    <source>
        <strain evidence="1">HaeL-2018</strain>
    </source>
</reference>
<keyword evidence="2" id="KW-1185">Reference proteome</keyword>
<dbReference type="AlphaFoldDB" id="A0A9J6GLQ2"/>
<gene>
    <name evidence="1" type="ORF">HPB48_019519</name>
</gene>
<dbReference type="Proteomes" id="UP000821853">
    <property type="component" value="Chromosome 5"/>
</dbReference>